<dbReference type="AlphaFoldDB" id="A0A0G0DX06"/>
<protein>
    <submittedName>
        <fullName evidence="1">Uncharacterized protein</fullName>
    </submittedName>
</protein>
<gene>
    <name evidence="1" type="ORF">UR54_C0026G0003</name>
</gene>
<comment type="caution">
    <text evidence="1">The sequence shown here is derived from an EMBL/GenBank/DDBJ whole genome shotgun (WGS) entry which is preliminary data.</text>
</comment>
<dbReference type="STRING" id="1618477.UR54_C0026G0003"/>
<reference evidence="1 2" key="1">
    <citation type="journal article" date="2015" name="Nature">
        <title>rRNA introns, odd ribosomes, and small enigmatic genomes across a large radiation of phyla.</title>
        <authorList>
            <person name="Brown C.T."/>
            <person name="Hug L.A."/>
            <person name="Thomas B.C."/>
            <person name="Sharon I."/>
            <person name="Castelle C.J."/>
            <person name="Singh A."/>
            <person name="Wilkins M.J."/>
            <person name="Williams K.H."/>
            <person name="Banfield J.F."/>
        </authorList>
    </citation>
    <scope>NUCLEOTIDE SEQUENCE [LARGE SCALE GENOMIC DNA]</scope>
</reference>
<evidence type="ECO:0000313" key="2">
    <source>
        <dbReference type="Proteomes" id="UP000034688"/>
    </source>
</evidence>
<name>A0A0G0DX06_9BACT</name>
<evidence type="ECO:0000313" key="1">
    <source>
        <dbReference type="EMBL" id="KKP59667.1"/>
    </source>
</evidence>
<proteinExistence type="predicted"/>
<organism evidence="1 2">
    <name type="scientific">Candidatus Roizmanbacteria bacterium GW2011_GWA2_34_18</name>
    <dbReference type="NCBI Taxonomy" id="1618477"/>
    <lineage>
        <taxon>Bacteria</taxon>
        <taxon>Candidatus Roizmaniibacteriota</taxon>
    </lineage>
</organism>
<dbReference type="Proteomes" id="UP000034688">
    <property type="component" value="Unassembled WGS sequence"/>
</dbReference>
<sequence>MEDQYYLESKKTQFILNKLSILYRVSEGMTNRYIIFLCYTSIMKTKKLFISKYEKKNSKKASLISRAVKLGIKEYEETFRKLAAI</sequence>
<dbReference type="EMBL" id="LBPP01000026">
    <property type="protein sequence ID" value="KKP59667.1"/>
    <property type="molecule type" value="Genomic_DNA"/>
</dbReference>
<accession>A0A0G0DX06</accession>